<dbReference type="Pfam" id="PF00294">
    <property type="entry name" value="PfkB"/>
    <property type="match status" value="2"/>
</dbReference>
<evidence type="ECO:0000313" key="6">
    <source>
        <dbReference type="Proteomes" id="UP000515344"/>
    </source>
</evidence>
<dbReference type="Gene3D" id="3.40.1190.20">
    <property type="match status" value="1"/>
</dbReference>
<dbReference type="PANTHER" id="PTHR43320:SF2">
    <property type="entry name" value="2-DEHYDRO-3-DEOXYGLUCONOKINASE_2-DEHYDRO-3-DEOXYGALACTONOKINASE"/>
    <property type="match status" value="1"/>
</dbReference>
<dbReference type="EMBL" id="CP060007">
    <property type="protein sequence ID" value="QNA44265.1"/>
    <property type="molecule type" value="Genomic_DNA"/>
</dbReference>
<keyword evidence="6" id="KW-1185">Reference proteome</keyword>
<evidence type="ECO:0000259" key="4">
    <source>
        <dbReference type="Pfam" id="PF00294"/>
    </source>
</evidence>
<dbReference type="Proteomes" id="UP000515344">
    <property type="component" value="Chromosome"/>
</dbReference>
<evidence type="ECO:0000256" key="3">
    <source>
        <dbReference type="ARBA" id="ARBA00022777"/>
    </source>
</evidence>
<dbReference type="SUPFAM" id="SSF53613">
    <property type="entry name" value="Ribokinase-like"/>
    <property type="match status" value="1"/>
</dbReference>
<dbReference type="PANTHER" id="PTHR43320">
    <property type="entry name" value="SUGAR KINASE"/>
    <property type="match status" value="1"/>
</dbReference>
<sequence>MSKVLCFGELLLRLPPANGGEWLHTNQLPVFVGGAELNVATALATWQIPVKYCTALPDNIITHDIIAFLQTKNIDTSPIILSGERIGLYYLKEGADMKSEENVFDRKYSSFSTLNTGVVNWDEILKDVEWFHFSAIAPAVSEKAAALCLEALKAASQRNITISVDLNYRSLLWKYGKQPWEIMPSLVKYCDVIMGNIWAAQTLLGVSVDNNLLQPRSKEVFLQHATYTAKQLFDRFANCKWVANTFRFDADAGNISYYAALNTKEEQAVSPVFATDAIVDKVGSGDCFMAGLIYGLKSQRALRDVIGFAAAAAFAKLHEKGDSTKNTVETIQQVKAKFETIKQQSFIS</sequence>
<proteinExistence type="inferred from homology"/>
<gene>
    <name evidence="5" type="ORF">H4075_19710</name>
</gene>
<keyword evidence="2" id="KW-0808">Transferase</keyword>
<keyword evidence="3 5" id="KW-0418">Kinase</keyword>
<reference evidence="6" key="1">
    <citation type="submission" date="2020-08" db="EMBL/GenBank/DDBJ databases">
        <title>Lacibacter sp. S13-6-6 genome sequencing.</title>
        <authorList>
            <person name="Jin L."/>
        </authorList>
    </citation>
    <scope>NUCLEOTIDE SEQUENCE [LARGE SCALE GENOMIC DNA]</scope>
    <source>
        <strain evidence="6">S13-6-6</strain>
    </source>
</reference>
<evidence type="ECO:0000313" key="5">
    <source>
        <dbReference type="EMBL" id="QNA44265.1"/>
    </source>
</evidence>
<feature type="domain" description="Carbohydrate kinase PfkB" evidence="4">
    <location>
        <begin position="263"/>
        <end position="324"/>
    </location>
</feature>
<evidence type="ECO:0000256" key="1">
    <source>
        <dbReference type="ARBA" id="ARBA00010688"/>
    </source>
</evidence>
<name>A0A7G5XFL2_9BACT</name>
<comment type="similarity">
    <text evidence="1">Belongs to the carbohydrate kinase PfkB family.</text>
</comment>
<dbReference type="InterPro" id="IPR011611">
    <property type="entry name" value="PfkB_dom"/>
</dbReference>
<dbReference type="AlphaFoldDB" id="A0A7G5XFL2"/>
<dbReference type="InterPro" id="IPR029056">
    <property type="entry name" value="Ribokinase-like"/>
</dbReference>
<dbReference type="CDD" id="cd01166">
    <property type="entry name" value="KdgK"/>
    <property type="match status" value="1"/>
</dbReference>
<dbReference type="GO" id="GO:0016301">
    <property type="term" value="F:kinase activity"/>
    <property type="evidence" value="ECO:0007669"/>
    <property type="project" value="UniProtKB-KW"/>
</dbReference>
<protein>
    <submittedName>
        <fullName evidence="5">Sugar kinase</fullName>
    </submittedName>
</protein>
<accession>A0A7G5XFL2</accession>
<dbReference type="InterPro" id="IPR052700">
    <property type="entry name" value="Carb_kinase_PfkB-like"/>
</dbReference>
<evidence type="ECO:0000256" key="2">
    <source>
        <dbReference type="ARBA" id="ARBA00022679"/>
    </source>
</evidence>
<organism evidence="5 6">
    <name type="scientific">Lacibacter sediminis</name>
    <dbReference type="NCBI Taxonomy" id="2760713"/>
    <lineage>
        <taxon>Bacteria</taxon>
        <taxon>Pseudomonadati</taxon>
        <taxon>Bacteroidota</taxon>
        <taxon>Chitinophagia</taxon>
        <taxon>Chitinophagales</taxon>
        <taxon>Chitinophagaceae</taxon>
        <taxon>Lacibacter</taxon>
    </lineage>
</organism>
<dbReference type="RefSeq" id="WP_182802527.1">
    <property type="nucleotide sequence ID" value="NZ_CP060007.1"/>
</dbReference>
<feature type="domain" description="Carbohydrate kinase PfkB" evidence="4">
    <location>
        <begin position="1"/>
        <end position="207"/>
    </location>
</feature>
<dbReference type="KEGG" id="lacs:H4075_19710"/>